<evidence type="ECO:0000313" key="2">
    <source>
        <dbReference type="Proteomes" id="UP001550628"/>
    </source>
</evidence>
<comment type="caution">
    <text evidence="1">The sequence shown here is derived from an EMBL/GenBank/DDBJ whole genome shotgun (WGS) entry which is preliminary data.</text>
</comment>
<organism evidence="1 2">
    <name type="scientific">Nocardia rhamnosiphila</name>
    <dbReference type="NCBI Taxonomy" id="426716"/>
    <lineage>
        <taxon>Bacteria</taxon>
        <taxon>Bacillati</taxon>
        <taxon>Actinomycetota</taxon>
        <taxon>Actinomycetes</taxon>
        <taxon>Mycobacteriales</taxon>
        <taxon>Nocardiaceae</taxon>
        <taxon>Nocardia</taxon>
    </lineage>
</organism>
<dbReference type="InterPro" id="IPR022536">
    <property type="entry name" value="EspC"/>
</dbReference>
<evidence type="ECO:0000313" key="1">
    <source>
        <dbReference type="EMBL" id="MEU1952718.1"/>
    </source>
</evidence>
<proteinExistence type="predicted"/>
<dbReference type="Proteomes" id="UP001550628">
    <property type="component" value="Unassembled WGS sequence"/>
</dbReference>
<name>A0ABV2WPB1_9NOCA</name>
<dbReference type="RefSeq" id="WP_356957092.1">
    <property type="nucleotide sequence ID" value="NZ_JBEYBD010000008.1"/>
</dbReference>
<reference evidence="1 2" key="1">
    <citation type="submission" date="2024-06" db="EMBL/GenBank/DDBJ databases">
        <title>The Natural Products Discovery Center: Release of the First 8490 Sequenced Strains for Exploring Actinobacteria Biosynthetic Diversity.</title>
        <authorList>
            <person name="Kalkreuter E."/>
            <person name="Kautsar S.A."/>
            <person name="Yang D."/>
            <person name="Bader C.D."/>
            <person name="Teijaro C.N."/>
            <person name="Fluegel L."/>
            <person name="Davis C.M."/>
            <person name="Simpson J.R."/>
            <person name="Lauterbach L."/>
            <person name="Steele A.D."/>
            <person name="Gui C."/>
            <person name="Meng S."/>
            <person name="Li G."/>
            <person name="Viehrig K."/>
            <person name="Ye F."/>
            <person name="Su P."/>
            <person name="Kiefer A.F."/>
            <person name="Nichols A."/>
            <person name="Cepeda A.J."/>
            <person name="Yan W."/>
            <person name="Fan B."/>
            <person name="Jiang Y."/>
            <person name="Adhikari A."/>
            <person name="Zheng C.-J."/>
            <person name="Schuster L."/>
            <person name="Cowan T.M."/>
            <person name="Smanski M.J."/>
            <person name="Chevrette M.G."/>
            <person name="De Carvalho L.P.S."/>
            <person name="Shen B."/>
        </authorList>
    </citation>
    <scope>NUCLEOTIDE SEQUENCE [LARGE SCALE GENOMIC DNA]</scope>
    <source>
        <strain evidence="1 2">NPDC019708</strain>
    </source>
</reference>
<dbReference type="EMBL" id="JBEYBF010000007">
    <property type="protein sequence ID" value="MEU1952718.1"/>
    <property type="molecule type" value="Genomic_DNA"/>
</dbReference>
<protein>
    <recommendedName>
        <fullName evidence="3">ESX-1 secretion-associated protein</fullName>
    </recommendedName>
</protein>
<keyword evidence="2" id="KW-1185">Reference proteome</keyword>
<sequence>MTDNPDSVSVDPEEVRNHADNVEALMGSLDKCLEAANYLASADDGYGNWLRPAIRGLFEDNHRSTIEVIRAVGERTAQVPEKLKATATSFEDADGSFATTLQGLQAAIGETE</sequence>
<gene>
    <name evidence="1" type="ORF">ABZ510_12715</name>
</gene>
<evidence type="ECO:0008006" key="3">
    <source>
        <dbReference type="Google" id="ProtNLM"/>
    </source>
</evidence>
<accession>A0ABV2WPB1</accession>
<dbReference type="Pfam" id="PF10824">
    <property type="entry name" value="T7SS_ESX_EspC"/>
    <property type="match status" value="1"/>
</dbReference>